<keyword evidence="3" id="KW-1185">Reference proteome</keyword>
<dbReference type="Proteomes" id="UP001362999">
    <property type="component" value="Unassembled WGS sequence"/>
</dbReference>
<accession>A0AAV9ZRU4</accession>
<feature type="region of interest" description="Disordered" evidence="1">
    <location>
        <begin position="65"/>
        <end position="97"/>
    </location>
</feature>
<proteinExistence type="predicted"/>
<reference evidence="2 3" key="1">
    <citation type="journal article" date="2024" name="J Genomics">
        <title>Draft genome sequencing and assembly of Favolaschia claudopus CIRM-BRFM 2984 isolated from oak limbs.</title>
        <authorList>
            <person name="Navarro D."/>
            <person name="Drula E."/>
            <person name="Chaduli D."/>
            <person name="Cazenave R."/>
            <person name="Ahrendt S."/>
            <person name="Wang J."/>
            <person name="Lipzen A."/>
            <person name="Daum C."/>
            <person name="Barry K."/>
            <person name="Grigoriev I.V."/>
            <person name="Favel A."/>
            <person name="Rosso M.N."/>
            <person name="Martin F."/>
        </authorList>
    </citation>
    <scope>NUCLEOTIDE SEQUENCE [LARGE SCALE GENOMIC DNA]</scope>
    <source>
        <strain evidence="2 3">CIRM-BRFM 2984</strain>
    </source>
</reference>
<organism evidence="2 3">
    <name type="scientific">Favolaschia claudopus</name>
    <dbReference type="NCBI Taxonomy" id="2862362"/>
    <lineage>
        <taxon>Eukaryota</taxon>
        <taxon>Fungi</taxon>
        <taxon>Dikarya</taxon>
        <taxon>Basidiomycota</taxon>
        <taxon>Agaricomycotina</taxon>
        <taxon>Agaricomycetes</taxon>
        <taxon>Agaricomycetidae</taxon>
        <taxon>Agaricales</taxon>
        <taxon>Marasmiineae</taxon>
        <taxon>Mycenaceae</taxon>
        <taxon>Favolaschia</taxon>
    </lineage>
</organism>
<dbReference type="EMBL" id="JAWWNJ010000119">
    <property type="protein sequence ID" value="KAK6988878.1"/>
    <property type="molecule type" value="Genomic_DNA"/>
</dbReference>
<name>A0AAV9ZRU4_9AGAR</name>
<comment type="caution">
    <text evidence="2">The sequence shown here is derived from an EMBL/GenBank/DDBJ whole genome shotgun (WGS) entry which is preliminary data.</text>
</comment>
<evidence type="ECO:0000313" key="2">
    <source>
        <dbReference type="EMBL" id="KAK6988878.1"/>
    </source>
</evidence>
<protein>
    <submittedName>
        <fullName evidence="2">Uncharacterized protein</fullName>
    </submittedName>
</protein>
<gene>
    <name evidence="2" type="ORF">R3P38DRAFT_3228199</name>
</gene>
<evidence type="ECO:0000313" key="3">
    <source>
        <dbReference type="Proteomes" id="UP001362999"/>
    </source>
</evidence>
<evidence type="ECO:0000256" key="1">
    <source>
        <dbReference type="SAM" id="MobiDB-lite"/>
    </source>
</evidence>
<sequence length="212" mass="23473">MSLDGGASVWFASQTLDIIIRTTSAHAQLSYADRRSKSKIFAAIDSLPTPQRTAIRLAAEQLPRFKRKRTTAADPPRKKTRVSASDTTANDAGNSDSSDAADWFDGLTLTKSVGIVYEHTPLRPVDKRTRAALLLAVDKLDAEVKDRIQIAARNARQAIRRRIYEDTLDSSEENMDGDDDNDDDDLLAEYDVDDECFLRAPSEDVINACIAK</sequence>
<dbReference type="AlphaFoldDB" id="A0AAV9ZRU4"/>